<protein>
    <recommendedName>
        <fullName evidence="4">PepSY domain-containing protein</fullName>
    </recommendedName>
</protein>
<evidence type="ECO:0000256" key="1">
    <source>
        <dbReference type="SAM" id="MobiDB-lite"/>
    </source>
</evidence>
<evidence type="ECO:0000313" key="3">
    <source>
        <dbReference type="Proteomes" id="UP000830434"/>
    </source>
</evidence>
<feature type="region of interest" description="Disordered" evidence="1">
    <location>
        <begin position="292"/>
        <end position="341"/>
    </location>
</feature>
<dbReference type="Proteomes" id="UP000830434">
    <property type="component" value="Chromosome"/>
</dbReference>
<reference evidence="2" key="1">
    <citation type="submission" date="2022-04" db="EMBL/GenBank/DDBJ databases">
        <title>Diverse halophilic archaea isolated from saline environments.</title>
        <authorList>
            <person name="Cui H.-L."/>
        </authorList>
    </citation>
    <scope>NUCLEOTIDE SEQUENCE</scope>
    <source>
        <strain evidence="2">XZYJT40</strain>
    </source>
</reference>
<dbReference type="KEGG" id="haxz:M0R88_15040"/>
<organism evidence="2 3">
    <name type="scientific">Halorussus gelatinilyticus</name>
    <dbReference type="NCBI Taxonomy" id="2937524"/>
    <lineage>
        <taxon>Archaea</taxon>
        <taxon>Methanobacteriati</taxon>
        <taxon>Methanobacteriota</taxon>
        <taxon>Stenosarchaea group</taxon>
        <taxon>Halobacteria</taxon>
        <taxon>Halobacteriales</taxon>
        <taxon>Haladaptataceae</taxon>
        <taxon>Halorussus</taxon>
    </lineage>
</organism>
<evidence type="ECO:0000313" key="2">
    <source>
        <dbReference type="EMBL" id="UPV99822.1"/>
    </source>
</evidence>
<feature type="compositionally biased region" description="Gly residues" evidence="1">
    <location>
        <begin position="293"/>
        <end position="333"/>
    </location>
</feature>
<dbReference type="GeneID" id="72191197"/>
<evidence type="ECO:0008006" key="4">
    <source>
        <dbReference type="Google" id="ProtNLM"/>
    </source>
</evidence>
<dbReference type="Gene3D" id="3.10.450.40">
    <property type="match status" value="1"/>
</dbReference>
<sequence>MHTRQALAVGLSVLLTAGFVAAGAGSAVAVGSTADSTSPTAVEGAYHQQTTAQNETGASLDLSTLSVTALDAAELAQNRTGGKVLGVRLKTVNGTPGYEVVVADDAGNVTGVVVNAEESEVLEVREDMARLNGTVLDEQGSNVSDLRGAVETIRAAQRAVGSEFVPVEVAVEAERGLLAQQVSFVSPNATRHVVVDLTNNPVIGVSEAIPRTGGENGSGSGENATTTAALAMGVGSMPLAQEEGEEGGVFGEGFGEASEYGYGETEAFGEGAFARNDEFDTRDGYGIFSPLSGEGGIGGEEEGAGGLFGGEGEGEGGIVGEGEGEGEGGGFLGGEDENGWF</sequence>
<dbReference type="RefSeq" id="WP_248654313.1">
    <property type="nucleotide sequence ID" value="NZ_CP096658.1"/>
</dbReference>
<name>A0A8U0IFR4_9EURY</name>
<dbReference type="EMBL" id="CP096658">
    <property type="protein sequence ID" value="UPV99822.1"/>
    <property type="molecule type" value="Genomic_DNA"/>
</dbReference>
<gene>
    <name evidence="2" type="ORF">M0R88_15040</name>
</gene>
<accession>A0A8U0IFR4</accession>
<keyword evidence="3" id="KW-1185">Reference proteome</keyword>
<proteinExistence type="predicted"/>
<dbReference type="AlphaFoldDB" id="A0A8U0IFR4"/>